<organism evidence="2 3">
    <name type="scientific">Sphaerosporella brunnea</name>
    <dbReference type="NCBI Taxonomy" id="1250544"/>
    <lineage>
        <taxon>Eukaryota</taxon>
        <taxon>Fungi</taxon>
        <taxon>Dikarya</taxon>
        <taxon>Ascomycota</taxon>
        <taxon>Pezizomycotina</taxon>
        <taxon>Pezizomycetes</taxon>
        <taxon>Pezizales</taxon>
        <taxon>Pyronemataceae</taxon>
        <taxon>Sphaerosporella</taxon>
    </lineage>
</organism>
<evidence type="ECO:0000313" key="3">
    <source>
        <dbReference type="Proteomes" id="UP000326924"/>
    </source>
</evidence>
<gene>
    <name evidence="2" type="ORF">FN846DRAFT_922774</name>
</gene>
<sequence length="663" mass="71016">MNLASYTRSPTKPSEFARPPPFIPSLIPLSHTISMAKSRRARAKAYAKRKLKRDREEGTETAATWPHLRLDIPIGIDQVPDLFSDTTASDTQSPITPIAQFTEFTAEKAPQKIMAHELQSLVRALNVGSSDSEDAIIQFSCRVRDAPSQSGTDCTSAVLQGLQYGLNKYGYDMNVGSRFFAALKRIVRSCPTSLTIDSATPPALGSVAGVGFDVIPRAYVTTHSPPDGLTQAMSVVRRELRGMELSSPTGLTALKFGFSENFAITAVSVITSDAIPGFLRLSTTSRSVPSTTAIPIVILRGSFEDLATSPIAHGPVDTIAAFADTMINGNLTGIALKQRHDQLQSLRSPVRAPLAPGPIVHGSSIGLASGGESKGSVAVFLRPTTSSDLYSKDSKYVLTAGHVVKPENIPASFDLPFSDDVEQIPRGAFITTPGRLDIVKLLHGMQACNELETPKAQYLVQAWSTNCGIVEGGRIGVDVAGFREDWALIKLEPTYDGNNGIWWNLPASLTQMLQTSEGFRGPVTGSKDPKVGEIWNKEGSATGWTSGKMSGTDVEIFLKGTTLPVNPDSVADGDVHPSNCLEARLNLFVSIEQTTMAAKGDSGAALYGVPSDCATGMLMFGGLVVSVFVPYDHREGPSLVMTVPQSRLFSQLKQETGLEWSLA</sequence>
<dbReference type="SUPFAM" id="SSF50494">
    <property type="entry name" value="Trypsin-like serine proteases"/>
    <property type="match status" value="1"/>
</dbReference>
<dbReference type="AlphaFoldDB" id="A0A5J5EI11"/>
<accession>A0A5J5EI11</accession>
<dbReference type="OrthoDB" id="5344577at2759"/>
<dbReference type="Proteomes" id="UP000326924">
    <property type="component" value="Unassembled WGS sequence"/>
</dbReference>
<feature type="compositionally biased region" description="Polar residues" evidence="1">
    <location>
        <begin position="1"/>
        <end position="12"/>
    </location>
</feature>
<feature type="region of interest" description="Disordered" evidence="1">
    <location>
        <begin position="1"/>
        <end position="20"/>
    </location>
</feature>
<dbReference type="EMBL" id="VXIS01000314">
    <property type="protein sequence ID" value="KAA8894757.1"/>
    <property type="molecule type" value="Genomic_DNA"/>
</dbReference>
<protein>
    <submittedName>
        <fullName evidence="2">Uncharacterized protein</fullName>
    </submittedName>
</protein>
<evidence type="ECO:0000313" key="2">
    <source>
        <dbReference type="EMBL" id="KAA8894757.1"/>
    </source>
</evidence>
<keyword evidence="3" id="KW-1185">Reference proteome</keyword>
<name>A0A5J5EI11_9PEZI</name>
<proteinExistence type="predicted"/>
<dbReference type="InParanoid" id="A0A5J5EI11"/>
<reference evidence="2 3" key="1">
    <citation type="submission" date="2019-09" db="EMBL/GenBank/DDBJ databases">
        <title>Draft genome of the ectomycorrhizal ascomycete Sphaerosporella brunnea.</title>
        <authorList>
            <consortium name="DOE Joint Genome Institute"/>
            <person name="Benucci G.M."/>
            <person name="Marozzi G."/>
            <person name="Antonielli L."/>
            <person name="Sanchez S."/>
            <person name="Marco P."/>
            <person name="Wang X."/>
            <person name="Falini L.B."/>
            <person name="Barry K."/>
            <person name="Haridas S."/>
            <person name="Lipzen A."/>
            <person name="Labutti K."/>
            <person name="Grigoriev I.V."/>
            <person name="Murat C."/>
            <person name="Martin F."/>
            <person name="Albertini E."/>
            <person name="Donnini D."/>
            <person name="Bonito G."/>
        </authorList>
    </citation>
    <scope>NUCLEOTIDE SEQUENCE [LARGE SCALE GENOMIC DNA]</scope>
    <source>
        <strain evidence="2 3">Sb_GMNB300</strain>
    </source>
</reference>
<dbReference type="InterPro" id="IPR009003">
    <property type="entry name" value="Peptidase_S1_PA"/>
</dbReference>
<comment type="caution">
    <text evidence="2">The sequence shown here is derived from an EMBL/GenBank/DDBJ whole genome shotgun (WGS) entry which is preliminary data.</text>
</comment>
<evidence type="ECO:0000256" key="1">
    <source>
        <dbReference type="SAM" id="MobiDB-lite"/>
    </source>
</evidence>